<evidence type="ECO:0000313" key="2">
    <source>
        <dbReference type="Proteomes" id="UP001214530"/>
    </source>
</evidence>
<reference evidence="1" key="1">
    <citation type="submission" date="2023-03" db="EMBL/GenBank/DDBJ databases">
        <title>Andean soil-derived lignocellulolytic bacterial consortium as a source of novel taxa and putative plastic-active enzymes.</title>
        <authorList>
            <person name="Diaz-Garcia L."/>
            <person name="Chuvochina M."/>
            <person name="Feuerriegel G."/>
            <person name="Bunk B."/>
            <person name="Sproer C."/>
            <person name="Streit W.R."/>
            <person name="Rodriguez L.M."/>
            <person name="Overmann J."/>
            <person name="Jimenez D.J."/>
        </authorList>
    </citation>
    <scope>NUCLEOTIDE SEQUENCE</scope>
    <source>
        <strain evidence="1">MAG 3858</strain>
    </source>
</reference>
<proteinExistence type="predicted"/>
<protein>
    <submittedName>
        <fullName evidence="1">Uncharacterized protein</fullName>
    </submittedName>
</protein>
<evidence type="ECO:0000313" key="1">
    <source>
        <dbReference type="EMBL" id="WEK20496.1"/>
    </source>
</evidence>
<name>A0AAJ5W9J7_9SPHI</name>
<dbReference type="Proteomes" id="UP001214530">
    <property type="component" value="Chromosome"/>
</dbReference>
<accession>A0AAJ5W9J7</accession>
<sequence>MVRVIYFFLLVLCFAACKSEIKPKLTGQDTSAIVTAVIDDKRLYHDMLKKSDTIFIVKSKNINKSWPFKTEKFKLVYIERTKKNEDLIDLSPPSFYDQRTRIDFGKFILNKNIVDISFSLYQFQEFSVYDCKFKHENEGWTIVKMDKRTY</sequence>
<dbReference type="EMBL" id="CP119313">
    <property type="protein sequence ID" value="WEK20496.1"/>
    <property type="molecule type" value="Genomic_DNA"/>
</dbReference>
<gene>
    <name evidence="1" type="ORF">P0Y49_05015</name>
</gene>
<dbReference type="AlphaFoldDB" id="A0AAJ5W9J7"/>
<organism evidence="1 2">
    <name type="scientific">Candidatus Pedobacter colombiensis</name>
    <dbReference type="NCBI Taxonomy" id="3121371"/>
    <lineage>
        <taxon>Bacteria</taxon>
        <taxon>Pseudomonadati</taxon>
        <taxon>Bacteroidota</taxon>
        <taxon>Sphingobacteriia</taxon>
        <taxon>Sphingobacteriales</taxon>
        <taxon>Sphingobacteriaceae</taxon>
        <taxon>Pedobacter</taxon>
    </lineage>
</organism>